<evidence type="ECO:0000256" key="8">
    <source>
        <dbReference type="ARBA" id="ARBA00023136"/>
    </source>
</evidence>
<evidence type="ECO:0000256" key="5">
    <source>
        <dbReference type="ARBA" id="ARBA00022741"/>
    </source>
</evidence>
<dbReference type="InterPro" id="IPR050334">
    <property type="entry name" value="Molybdenum_import_ModC"/>
</dbReference>
<dbReference type="EMBL" id="AEIU01000074">
    <property type="protein sequence ID" value="EFP96560.1"/>
    <property type="molecule type" value="Genomic_DNA"/>
</dbReference>
<dbReference type="FunFam" id="3.40.50.300:FF:000634">
    <property type="entry name" value="Molybdenum import ATP-binding protein ModC"/>
    <property type="match status" value="1"/>
</dbReference>
<evidence type="ECO:0000256" key="2">
    <source>
        <dbReference type="ARBA" id="ARBA00022475"/>
    </source>
</evidence>
<keyword evidence="5" id="KW-0547">Nucleotide-binding</keyword>
<dbReference type="InterPro" id="IPR011868">
    <property type="entry name" value="ModC_ABC_ATP-bd"/>
</dbReference>
<dbReference type="GO" id="GO:0015098">
    <property type="term" value="F:molybdate ion transmembrane transporter activity"/>
    <property type="evidence" value="ECO:0007669"/>
    <property type="project" value="InterPro"/>
</dbReference>
<keyword evidence="8" id="KW-0472">Membrane</keyword>
<evidence type="ECO:0000256" key="4">
    <source>
        <dbReference type="ARBA" id="ARBA00022519"/>
    </source>
</evidence>
<dbReference type="Gene3D" id="3.40.50.300">
    <property type="entry name" value="P-loop containing nucleotide triphosphate hydrolases"/>
    <property type="match status" value="1"/>
</dbReference>
<comment type="caution">
    <text evidence="12">The sequence shown here is derived from an EMBL/GenBank/DDBJ whole genome shotgun (WGS) entry which is preliminary data.</text>
</comment>
<evidence type="ECO:0000256" key="6">
    <source>
        <dbReference type="ARBA" id="ARBA00022840"/>
    </source>
</evidence>
<dbReference type="SUPFAM" id="SSF50331">
    <property type="entry name" value="MOP-like"/>
    <property type="match status" value="1"/>
</dbReference>
<dbReference type="InterPro" id="IPR027417">
    <property type="entry name" value="P-loop_NTPase"/>
</dbReference>
<dbReference type="InterPro" id="IPR003593">
    <property type="entry name" value="AAA+_ATPase"/>
</dbReference>
<evidence type="ECO:0000256" key="1">
    <source>
        <dbReference type="ARBA" id="ARBA00022448"/>
    </source>
</evidence>
<keyword evidence="1" id="KW-0813">Transport</keyword>
<dbReference type="AlphaFoldDB" id="E3BKH5"/>
<protein>
    <submittedName>
        <fullName evidence="12">Molybdate transporter ATP-binding protein</fullName>
        <ecNumber evidence="12">3.6.3.29</ecNumber>
    </submittedName>
</protein>
<dbReference type="PROSITE" id="PS50893">
    <property type="entry name" value="ABC_TRANSPORTER_2"/>
    <property type="match status" value="1"/>
</dbReference>
<dbReference type="NCBIfam" id="NF008355">
    <property type="entry name" value="PRK11144.1"/>
    <property type="match status" value="1"/>
</dbReference>
<dbReference type="RefSeq" id="WP_009601541.1">
    <property type="nucleotide sequence ID" value="NZ_AEIU01000074.1"/>
</dbReference>
<name>E3BKH5_9VIBR</name>
<feature type="domain" description="Mop" evidence="11">
    <location>
        <begin position="292"/>
        <end position="363"/>
    </location>
</feature>
<dbReference type="GO" id="GO:0016020">
    <property type="term" value="C:membrane"/>
    <property type="evidence" value="ECO:0007669"/>
    <property type="project" value="InterPro"/>
</dbReference>
<dbReference type="Proteomes" id="UP000002943">
    <property type="component" value="Unassembled WGS sequence"/>
</dbReference>
<dbReference type="InterPro" id="IPR003439">
    <property type="entry name" value="ABC_transporter-like_ATP-bd"/>
</dbReference>
<proteinExistence type="predicted"/>
<dbReference type="STRING" id="796620.VIBC2010_05269"/>
<keyword evidence="4" id="KW-0997">Cell inner membrane</keyword>
<evidence type="ECO:0000313" key="12">
    <source>
        <dbReference type="EMBL" id="EFP96560.1"/>
    </source>
</evidence>
<dbReference type="Pfam" id="PF03459">
    <property type="entry name" value="TOBE"/>
    <property type="match status" value="1"/>
</dbReference>
<dbReference type="GO" id="GO:0140359">
    <property type="term" value="F:ABC-type transporter activity"/>
    <property type="evidence" value="ECO:0007669"/>
    <property type="project" value="InterPro"/>
</dbReference>
<keyword evidence="6 12" id="KW-0067">ATP-binding</keyword>
<dbReference type="InterPro" id="IPR017871">
    <property type="entry name" value="ABC_transporter-like_CS"/>
</dbReference>
<keyword evidence="3 9" id="KW-0500">Molybdenum</keyword>
<evidence type="ECO:0000256" key="7">
    <source>
        <dbReference type="ARBA" id="ARBA00022967"/>
    </source>
</evidence>
<sequence>MSKLEIRFLHQLGEQIFDIHFSAPSKGIIAVLGRSGSGKTTLINVIAGLQTPRSGIVKIEDHVMYNSELSINVPTYKRNLGYVFQDARLFPHLKVKPNLVYGMGKEDNDYFSQIIELLALEPLLSRFPHQLSGGEKQRVSIGRALLSKPNLLLMDEPLASLDLPKKQEIMPFLERLSHEIKIPVVYVTHSIEEVIQLADHLVIIDQGQVVTSGPVEQVWSLEAMQPFNPNGDRSSIFTGNVIETSLEYDMSRVQISPNVSLWVSGKIIPIGKTVRLKVRASDISIDLKPSGSSSIRNVLPGTVVLIEDVILYDGRKAANVLVELADSCQIVCTITLWAKKALNLTLGQSVFIQVKSVSLNKSDCVFGH</sequence>
<accession>E3BKH5</accession>
<dbReference type="PROSITE" id="PS51866">
    <property type="entry name" value="MOP"/>
    <property type="match status" value="1"/>
</dbReference>
<evidence type="ECO:0000256" key="3">
    <source>
        <dbReference type="ARBA" id="ARBA00022505"/>
    </source>
</evidence>
<keyword evidence="7" id="KW-1278">Translocase</keyword>
<keyword evidence="13" id="KW-1185">Reference proteome</keyword>
<gene>
    <name evidence="12" type="primary">modC</name>
    <name evidence="12" type="ORF">VIBC2010_05269</name>
</gene>
<dbReference type="Gene3D" id="2.40.50.100">
    <property type="match status" value="1"/>
</dbReference>
<dbReference type="PROSITE" id="PS00211">
    <property type="entry name" value="ABC_TRANSPORTER_1"/>
    <property type="match status" value="1"/>
</dbReference>
<dbReference type="GO" id="GO:0005524">
    <property type="term" value="F:ATP binding"/>
    <property type="evidence" value="ECO:0007669"/>
    <property type="project" value="UniProtKB-KW"/>
</dbReference>
<dbReference type="SMART" id="SM00382">
    <property type="entry name" value="AAA"/>
    <property type="match status" value="1"/>
</dbReference>
<evidence type="ECO:0000256" key="9">
    <source>
        <dbReference type="PROSITE-ProRule" id="PRU01213"/>
    </source>
</evidence>
<evidence type="ECO:0000259" key="11">
    <source>
        <dbReference type="PROSITE" id="PS51866"/>
    </source>
</evidence>
<dbReference type="PANTHER" id="PTHR43514:SF4">
    <property type="entry name" value="ABC TRANSPORTER I FAMILY MEMBER 10"/>
    <property type="match status" value="1"/>
</dbReference>
<dbReference type="Pfam" id="PF00005">
    <property type="entry name" value="ABC_tran"/>
    <property type="match status" value="1"/>
</dbReference>
<evidence type="ECO:0000313" key="13">
    <source>
        <dbReference type="Proteomes" id="UP000002943"/>
    </source>
</evidence>
<dbReference type="eggNOG" id="COG4148">
    <property type="taxonomic scope" value="Bacteria"/>
</dbReference>
<dbReference type="InterPro" id="IPR005116">
    <property type="entry name" value="Transp-assoc_OB_typ1"/>
</dbReference>
<dbReference type="PANTHER" id="PTHR43514">
    <property type="entry name" value="ABC TRANSPORTER I FAMILY MEMBER 10"/>
    <property type="match status" value="1"/>
</dbReference>
<dbReference type="InterPro" id="IPR008995">
    <property type="entry name" value="Mo/tungstate-bd_C_term_dom"/>
</dbReference>
<feature type="domain" description="ABC transporter" evidence="10">
    <location>
        <begin position="1"/>
        <end position="231"/>
    </location>
</feature>
<organism evidence="12 13">
    <name type="scientific">Vibrio caribbeanicus ATCC BAA-2122</name>
    <dbReference type="NCBI Taxonomy" id="796620"/>
    <lineage>
        <taxon>Bacteria</taxon>
        <taxon>Pseudomonadati</taxon>
        <taxon>Pseudomonadota</taxon>
        <taxon>Gammaproteobacteria</taxon>
        <taxon>Vibrionales</taxon>
        <taxon>Vibrionaceae</taxon>
        <taxon>Vibrio</taxon>
    </lineage>
</organism>
<dbReference type="GO" id="GO:0016887">
    <property type="term" value="F:ATP hydrolysis activity"/>
    <property type="evidence" value="ECO:0007669"/>
    <property type="project" value="InterPro"/>
</dbReference>
<dbReference type="NCBIfam" id="TIGR02142">
    <property type="entry name" value="modC_ABC"/>
    <property type="match status" value="1"/>
</dbReference>
<keyword evidence="12" id="KW-0378">Hydrolase</keyword>
<dbReference type="SUPFAM" id="SSF52540">
    <property type="entry name" value="P-loop containing nucleoside triphosphate hydrolases"/>
    <property type="match status" value="1"/>
</dbReference>
<dbReference type="EC" id="3.6.3.29" evidence="12"/>
<evidence type="ECO:0000259" key="10">
    <source>
        <dbReference type="PROSITE" id="PS50893"/>
    </source>
</evidence>
<keyword evidence="2" id="KW-1003">Cell membrane</keyword>
<reference evidence="12 13" key="1">
    <citation type="journal article" date="2012" name="Int. J. Syst. Evol. Microbiol.">
        <title>Vibrio caribbeanicus sp. nov., isolated from the marine sponge Scleritoderma cyanea.</title>
        <authorList>
            <person name="Hoffmann M."/>
            <person name="Monday S.R."/>
            <person name="Allard M.W."/>
            <person name="Strain E.A."/>
            <person name="Whittaker P."/>
            <person name="Naum M."/>
            <person name="McCarthy P.J."/>
            <person name="Lopez J.V."/>
            <person name="Fischer M."/>
            <person name="Brown E.W."/>
        </authorList>
    </citation>
    <scope>NUCLEOTIDE SEQUENCE [LARGE SCALE GENOMIC DNA]</scope>
    <source>
        <strain evidence="12 13">ATCC BAA-2122</strain>
    </source>
</reference>
<dbReference type="OrthoDB" id="9802264at2"/>
<dbReference type="InterPro" id="IPR004606">
    <property type="entry name" value="Mop_domain"/>
</dbReference>